<evidence type="ECO:0000259" key="11">
    <source>
        <dbReference type="PROSITE" id="PS51914"/>
    </source>
</evidence>
<sequence>MLHRLLLVAVIPFVFGTQQTELKEVRGVPRSQLPLFQPTGRELNHFTCLDGTRTILYSQLNDDYCDCLDGSDEPGTSACQNGQFFCRNEGHTGDFVPSDRVNDGICDCCDGSDEYNGGVSCANICEELGRAAKIERERIEAVARRGYAKRKELSREGLELRDEKLRNVEPLKQEKIALEPELKTLEEAKKAAEELERKLQDEHSKKWMETVEEKKKLKSAQLFMELDKNEDQKITLDELKMLKYLDTNNDAQVSDDEAMIYLPINEADYEYFHSNMYSRLNGQKITYDRDRDLEKDLEAEKNDDLIADEDRHDEEKEEEHNEDGGEDDEKMPPYPPETQAASEAAVEARKKFDELNDKVRDIDNKIREAEEFATADYGEDFAWVAVKGKCFERNVQQYTYTFCPFGNNEQKDTGAYGGTSLGRFKEWVTIGSNKYAKQMYTDGQQCWNGPKRSTEVVIECGEDHDLAEVTEPAKCEYHYVFRTPLACDDPDKASKHEEL</sequence>
<feature type="chain" id="PRO_5035884885" description="Glucosidase 2 subunit beta" evidence="9">
    <location>
        <begin position="17"/>
        <end position="499"/>
    </location>
</feature>
<gene>
    <name evidence="12" type="ORF">CBOVIS_LOCUS7232</name>
</gene>
<evidence type="ECO:0000313" key="12">
    <source>
        <dbReference type="EMBL" id="CAB3404978.1"/>
    </source>
</evidence>
<dbReference type="PROSITE" id="PS50068">
    <property type="entry name" value="LDLRA_2"/>
    <property type="match status" value="1"/>
</dbReference>
<keyword evidence="3" id="KW-0256">Endoplasmic reticulum</keyword>
<feature type="signal peptide" evidence="9">
    <location>
        <begin position="1"/>
        <end position="16"/>
    </location>
</feature>
<keyword evidence="2 9" id="KW-0732">Signal</keyword>
<dbReference type="PROSITE" id="PS50222">
    <property type="entry name" value="EF_HAND_2"/>
    <property type="match status" value="1"/>
</dbReference>
<feature type="coiled-coil region" evidence="7">
    <location>
        <begin position="178"/>
        <end position="205"/>
    </location>
</feature>
<keyword evidence="7" id="KW-0175">Coiled coil</keyword>
<dbReference type="AlphaFoldDB" id="A0A8S1EY32"/>
<dbReference type="InterPro" id="IPR036055">
    <property type="entry name" value="LDL_receptor-like_sf"/>
</dbReference>
<dbReference type="InterPro" id="IPR018247">
    <property type="entry name" value="EF_Hand_1_Ca_BS"/>
</dbReference>
<protein>
    <recommendedName>
        <fullName evidence="1">Glucosidase 2 subunit beta</fullName>
    </recommendedName>
</protein>
<keyword evidence="5" id="KW-1015">Disulfide bond</keyword>
<dbReference type="GO" id="GO:0005509">
    <property type="term" value="F:calcium ion binding"/>
    <property type="evidence" value="ECO:0007669"/>
    <property type="project" value="InterPro"/>
</dbReference>
<dbReference type="SUPFAM" id="SSF57424">
    <property type="entry name" value="LDL receptor-like module"/>
    <property type="match status" value="1"/>
</dbReference>
<evidence type="ECO:0000256" key="1">
    <source>
        <dbReference type="ARBA" id="ARBA00022387"/>
    </source>
</evidence>
<keyword evidence="13" id="KW-1185">Reference proteome</keyword>
<feature type="domain" description="EF-hand" evidence="10">
    <location>
        <begin position="214"/>
        <end position="249"/>
    </location>
</feature>
<dbReference type="InterPro" id="IPR039794">
    <property type="entry name" value="Gtb1-like"/>
</dbReference>
<dbReference type="PANTHER" id="PTHR12630:SF1">
    <property type="entry name" value="GLUCOSIDASE 2 SUBUNIT BETA"/>
    <property type="match status" value="1"/>
</dbReference>
<evidence type="ECO:0000256" key="7">
    <source>
        <dbReference type="SAM" id="Coils"/>
    </source>
</evidence>
<dbReference type="CDD" id="cd00112">
    <property type="entry name" value="LDLa"/>
    <property type="match status" value="1"/>
</dbReference>
<dbReference type="GO" id="GO:0017177">
    <property type="term" value="C:glucosidase II complex"/>
    <property type="evidence" value="ECO:0007669"/>
    <property type="project" value="TreeGrafter"/>
</dbReference>
<dbReference type="InterPro" id="IPR044865">
    <property type="entry name" value="MRH_dom"/>
</dbReference>
<evidence type="ECO:0000259" key="10">
    <source>
        <dbReference type="PROSITE" id="PS50222"/>
    </source>
</evidence>
<evidence type="ECO:0000256" key="4">
    <source>
        <dbReference type="ARBA" id="ARBA00022837"/>
    </source>
</evidence>
<proteinExistence type="predicted"/>
<keyword evidence="4" id="KW-0106">Calcium</keyword>
<dbReference type="SUPFAM" id="SSF47473">
    <property type="entry name" value="EF-hand"/>
    <property type="match status" value="1"/>
</dbReference>
<comment type="caution">
    <text evidence="6">Lacks conserved residue(s) required for the propagation of feature annotation.</text>
</comment>
<dbReference type="PROSITE" id="PS51914">
    <property type="entry name" value="MRH"/>
    <property type="match status" value="1"/>
</dbReference>
<dbReference type="InterPro" id="IPR036607">
    <property type="entry name" value="PRKCSH"/>
</dbReference>
<evidence type="ECO:0000256" key="6">
    <source>
        <dbReference type="PROSITE-ProRule" id="PRU00124"/>
    </source>
</evidence>
<dbReference type="Gene3D" id="2.70.130.10">
    <property type="entry name" value="Mannose-6-phosphate receptor binding domain"/>
    <property type="match status" value="1"/>
</dbReference>
<dbReference type="InterPro" id="IPR028146">
    <property type="entry name" value="PRKCSH_N"/>
</dbReference>
<feature type="compositionally biased region" description="Basic and acidic residues" evidence="8">
    <location>
        <begin position="297"/>
        <end position="323"/>
    </location>
</feature>
<feature type="region of interest" description="Disordered" evidence="8">
    <location>
        <begin position="297"/>
        <end position="341"/>
    </location>
</feature>
<dbReference type="Pfam" id="PF12999">
    <property type="entry name" value="PRKCSH-like"/>
    <property type="match status" value="1"/>
</dbReference>
<evidence type="ECO:0000256" key="5">
    <source>
        <dbReference type="ARBA" id="ARBA00023157"/>
    </source>
</evidence>
<dbReference type="Pfam" id="PF13015">
    <property type="entry name" value="PRKCSH_1"/>
    <property type="match status" value="1"/>
</dbReference>
<dbReference type="EMBL" id="CADEPM010000004">
    <property type="protein sequence ID" value="CAB3404978.1"/>
    <property type="molecule type" value="Genomic_DNA"/>
</dbReference>
<feature type="domain" description="MRH" evidence="11">
    <location>
        <begin position="388"/>
        <end position="489"/>
    </location>
</feature>
<dbReference type="InterPro" id="IPR009011">
    <property type="entry name" value="Man6P_isomerase_rcpt-bd_dom_sf"/>
</dbReference>
<evidence type="ECO:0000256" key="3">
    <source>
        <dbReference type="ARBA" id="ARBA00022824"/>
    </source>
</evidence>
<evidence type="ECO:0000256" key="8">
    <source>
        <dbReference type="SAM" id="MobiDB-lite"/>
    </source>
</evidence>
<dbReference type="PANTHER" id="PTHR12630">
    <property type="entry name" value="N-LINKED OLIGOSACCHARIDE PROCESSING"/>
    <property type="match status" value="1"/>
</dbReference>
<dbReference type="SUPFAM" id="SSF50911">
    <property type="entry name" value="Mannose 6-phosphate receptor domain"/>
    <property type="match status" value="1"/>
</dbReference>
<dbReference type="InterPro" id="IPR002172">
    <property type="entry name" value="LDrepeatLR_classA_rpt"/>
</dbReference>
<dbReference type="InterPro" id="IPR002048">
    <property type="entry name" value="EF_hand_dom"/>
</dbReference>
<evidence type="ECO:0000256" key="2">
    <source>
        <dbReference type="ARBA" id="ARBA00022729"/>
    </source>
</evidence>
<dbReference type="Proteomes" id="UP000494206">
    <property type="component" value="Unassembled WGS sequence"/>
</dbReference>
<evidence type="ECO:0000256" key="9">
    <source>
        <dbReference type="SAM" id="SignalP"/>
    </source>
</evidence>
<dbReference type="OrthoDB" id="28322at2759"/>
<dbReference type="PROSITE" id="PS00018">
    <property type="entry name" value="EF_HAND_1"/>
    <property type="match status" value="1"/>
</dbReference>
<dbReference type="GO" id="GO:0006491">
    <property type="term" value="P:N-glycan processing"/>
    <property type="evidence" value="ECO:0007669"/>
    <property type="project" value="TreeGrafter"/>
</dbReference>
<dbReference type="InterPro" id="IPR011992">
    <property type="entry name" value="EF-hand-dom_pair"/>
</dbReference>
<evidence type="ECO:0000313" key="13">
    <source>
        <dbReference type="Proteomes" id="UP000494206"/>
    </source>
</evidence>
<accession>A0A8S1EY32</accession>
<name>A0A8S1EY32_9PELO</name>
<organism evidence="12 13">
    <name type="scientific">Caenorhabditis bovis</name>
    <dbReference type="NCBI Taxonomy" id="2654633"/>
    <lineage>
        <taxon>Eukaryota</taxon>
        <taxon>Metazoa</taxon>
        <taxon>Ecdysozoa</taxon>
        <taxon>Nematoda</taxon>
        <taxon>Chromadorea</taxon>
        <taxon>Rhabditida</taxon>
        <taxon>Rhabditina</taxon>
        <taxon>Rhabditomorpha</taxon>
        <taxon>Rhabditoidea</taxon>
        <taxon>Rhabditidae</taxon>
        <taxon>Peloderinae</taxon>
        <taxon>Caenorhabditis</taxon>
    </lineage>
</organism>
<comment type="caution">
    <text evidence="12">The sequence shown here is derived from an EMBL/GenBank/DDBJ whole genome shotgun (WGS) entry which is preliminary data.</text>
</comment>
<reference evidence="12 13" key="1">
    <citation type="submission" date="2020-04" db="EMBL/GenBank/DDBJ databases">
        <authorList>
            <person name="Laetsch R D."/>
            <person name="Stevens L."/>
            <person name="Kumar S."/>
            <person name="Blaxter L. M."/>
        </authorList>
    </citation>
    <scope>NUCLEOTIDE SEQUENCE [LARGE SCALE GENOMIC DNA]</scope>
</reference>